<dbReference type="EMBL" id="MFYX01000084">
    <property type="protein sequence ID" value="OGK03604.1"/>
    <property type="molecule type" value="Genomic_DNA"/>
</dbReference>
<reference evidence="2 3" key="1">
    <citation type="journal article" date="2016" name="Nat. Commun.">
        <title>Thousands of microbial genomes shed light on interconnected biogeochemical processes in an aquifer system.</title>
        <authorList>
            <person name="Anantharaman K."/>
            <person name="Brown C.T."/>
            <person name="Hug L.A."/>
            <person name="Sharon I."/>
            <person name="Castelle C.J."/>
            <person name="Probst A.J."/>
            <person name="Thomas B.C."/>
            <person name="Singh A."/>
            <person name="Wilkins M.J."/>
            <person name="Karaoz U."/>
            <person name="Brodie E.L."/>
            <person name="Williams K.H."/>
            <person name="Hubbard S.S."/>
            <person name="Banfield J.F."/>
        </authorList>
    </citation>
    <scope>NUCLEOTIDE SEQUENCE [LARGE SCALE GENOMIC DNA]</scope>
</reference>
<name>A0A1F7FA89_UNCRA</name>
<comment type="caution">
    <text evidence="2">The sequence shown here is derived from an EMBL/GenBank/DDBJ whole genome shotgun (WGS) entry which is preliminary data.</text>
</comment>
<dbReference type="InterPro" id="IPR007484">
    <property type="entry name" value="Peptidase_M28"/>
</dbReference>
<dbReference type="Pfam" id="PF04389">
    <property type="entry name" value="Peptidase_M28"/>
    <property type="match status" value="1"/>
</dbReference>
<sequence>MTPDQIHSLLSKAYSGKNAKTITGSIASFSRHITHPWYEKSVRWCAQIMKRYGFDSVRVLSFPIDGKKLYGNWKSPRYWAVSRAYLKVYIDGQWRTMADYSKIATSLFVYAAPTNGEITGELALPDAPDLKGKLVFADPTSATYNAIAEGKALGIATDFAPNWPGVRSDQDFRNGRRWDNGFLFEDRKGLVGFSLSRNQGDLIRERLRQRGSLPCKFRVDGYLGKGRMYCATGCIKGSEKTGEEVVSVAHLYEVGANDNGSGVAASIECLRAIQQLIREKKLLQPKRTIRVVFAFEIIGMLAYFFGPGKKTRYVAGINPDMVGEDQKKCRSVLNIYQAPASNPEFANKLIIRLLSNSAGKKFRLGIHPFMVNDNVVTDPLIGATCPALIHIRDQFYHSNEDTIDKVSEKTLHWVGSAMAAYLYATASLEQDDLDRFLGIVLPVAEKPIKPENALEKKAGQLVPRRTHVGGTFTFEHIAPEKRTSLKFHASWSPKWNLPVFWVNGKRSLLDIFRKASHESGPYKLEEFIEYFTFLAREKLIQLKIRQHTAKR</sequence>
<feature type="domain" description="Peptidase M28" evidence="1">
    <location>
        <begin position="235"/>
        <end position="421"/>
    </location>
</feature>
<dbReference type="AlphaFoldDB" id="A0A1F7FA89"/>
<evidence type="ECO:0000313" key="2">
    <source>
        <dbReference type="EMBL" id="OGK03604.1"/>
    </source>
</evidence>
<dbReference type="Gene3D" id="3.40.630.10">
    <property type="entry name" value="Zn peptidases"/>
    <property type="match status" value="1"/>
</dbReference>
<dbReference type="Proteomes" id="UP000179243">
    <property type="component" value="Unassembled WGS sequence"/>
</dbReference>
<accession>A0A1F7FA89</accession>
<proteinExistence type="predicted"/>
<evidence type="ECO:0000259" key="1">
    <source>
        <dbReference type="Pfam" id="PF04389"/>
    </source>
</evidence>
<protein>
    <recommendedName>
        <fullName evidence="1">Peptidase M28 domain-containing protein</fullName>
    </recommendedName>
</protein>
<organism evidence="2 3">
    <name type="scientific">Candidatus Raymondbacteria bacterium RIFOXYD12_FULL_49_13</name>
    <dbReference type="NCBI Taxonomy" id="1817890"/>
    <lineage>
        <taxon>Bacteria</taxon>
        <taxon>Raymondiibacteriota</taxon>
    </lineage>
</organism>
<evidence type="ECO:0000313" key="3">
    <source>
        <dbReference type="Proteomes" id="UP000179243"/>
    </source>
</evidence>
<gene>
    <name evidence="2" type="ORF">A2519_02390</name>
</gene>
<dbReference type="SUPFAM" id="SSF53187">
    <property type="entry name" value="Zn-dependent exopeptidases"/>
    <property type="match status" value="1"/>
</dbReference>